<dbReference type="OrthoDB" id="9813426at2"/>
<keyword evidence="3 6" id="KW-0812">Transmembrane</keyword>
<reference evidence="8 9" key="1">
    <citation type="journal article" date="2016" name="Front. Microbiol.">
        <title>Fuerstia marisgermanicae gen. nov., sp. nov., an Unusual Member of the Phylum Planctomycetes from the German Wadden Sea.</title>
        <authorList>
            <person name="Kohn T."/>
            <person name="Heuer A."/>
            <person name="Jogler M."/>
            <person name="Vollmers J."/>
            <person name="Boedeker C."/>
            <person name="Bunk B."/>
            <person name="Rast P."/>
            <person name="Borchert D."/>
            <person name="Glockner I."/>
            <person name="Freese H.M."/>
            <person name="Klenk H.P."/>
            <person name="Overmann J."/>
            <person name="Kaster A.K."/>
            <person name="Rohde M."/>
            <person name="Wiegand S."/>
            <person name="Jogler C."/>
        </authorList>
    </citation>
    <scope>NUCLEOTIDE SEQUENCE [LARGE SCALE GENOMIC DNA]</scope>
    <source>
        <strain evidence="8 9">NH11</strain>
    </source>
</reference>
<protein>
    <submittedName>
        <fullName evidence="8">SNARE associated Golgi protein</fullName>
    </submittedName>
</protein>
<keyword evidence="5 6" id="KW-0472">Membrane</keyword>
<dbReference type="Pfam" id="PF09335">
    <property type="entry name" value="VTT_dom"/>
    <property type="match status" value="1"/>
</dbReference>
<feature type="transmembrane region" description="Helical" evidence="6">
    <location>
        <begin position="12"/>
        <end position="30"/>
    </location>
</feature>
<name>A0A1P8WDZ1_9PLAN</name>
<accession>A0A1P8WDZ1</accession>
<evidence type="ECO:0000256" key="6">
    <source>
        <dbReference type="SAM" id="Phobius"/>
    </source>
</evidence>
<evidence type="ECO:0000256" key="3">
    <source>
        <dbReference type="ARBA" id="ARBA00022692"/>
    </source>
</evidence>
<organism evidence="8 9">
    <name type="scientific">Fuerstiella marisgermanici</name>
    <dbReference type="NCBI Taxonomy" id="1891926"/>
    <lineage>
        <taxon>Bacteria</taxon>
        <taxon>Pseudomonadati</taxon>
        <taxon>Planctomycetota</taxon>
        <taxon>Planctomycetia</taxon>
        <taxon>Planctomycetales</taxon>
        <taxon>Planctomycetaceae</taxon>
        <taxon>Fuerstiella</taxon>
    </lineage>
</organism>
<dbReference type="KEGG" id="fmr:Fuma_01874"/>
<dbReference type="GO" id="GO:0005886">
    <property type="term" value="C:plasma membrane"/>
    <property type="evidence" value="ECO:0007669"/>
    <property type="project" value="UniProtKB-SubCell"/>
</dbReference>
<feature type="domain" description="VTT" evidence="7">
    <location>
        <begin position="30"/>
        <end position="159"/>
    </location>
</feature>
<evidence type="ECO:0000256" key="4">
    <source>
        <dbReference type="ARBA" id="ARBA00022989"/>
    </source>
</evidence>
<keyword evidence="4 6" id="KW-1133">Transmembrane helix</keyword>
<proteinExistence type="predicted"/>
<sequence>MDELIKNFLEDFGAVGIAILMLVENIFPPLPSEVVMPWAGYAVSQGRISAVAAVLAGSVGSFAGAMFWYFVGKRIGKDRLLRWVKGHGAWLTLTTGDIERTDDWFDRWGGWAVLFCRMVPGIRTFISVPAGFAEMEITRFSICTAIGTVLWTALLTGAGWWLADQHGSLAKPLSWVSWIVIGGLFLSWLWRLLRQQRSVAQN</sequence>
<evidence type="ECO:0000256" key="2">
    <source>
        <dbReference type="ARBA" id="ARBA00022475"/>
    </source>
</evidence>
<keyword evidence="2" id="KW-1003">Cell membrane</keyword>
<evidence type="ECO:0000313" key="8">
    <source>
        <dbReference type="EMBL" id="APZ92264.1"/>
    </source>
</evidence>
<comment type="subcellular location">
    <subcellularLocation>
        <location evidence="1">Cell membrane</location>
        <topology evidence="1">Multi-pass membrane protein</topology>
    </subcellularLocation>
</comment>
<evidence type="ECO:0000259" key="7">
    <source>
        <dbReference type="Pfam" id="PF09335"/>
    </source>
</evidence>
<evidence type="ECO:0000256" key="5">
    <source>
        <dbReference type="ARBA" id="ARBA00023136"/>
    </source>
</evidence>
<keyword evidence="9" id="KW-1185">Reference proteome</keyword>
<dbReference type="EMBL" id="CP017641">
    <property type="protein sequence ID" value="APZ92264.1"/>
    <property type="molecule type" value="Genomic_DNA"/>
</dbReference>
<dbReference type="InterPro" id="IPR032816">
    <property type="entry name" value="VTT_dom"/>
</dbReference>
<dbReference type="InterPro" id="IPR051311">
    <property type="entry name" value="DedA_domain"/>
</dbReference>
<feature type="transmembrane region" description="Helical" evidence="6">
    <location>
        <begin position="175"/>
        <end position="193"/>
    </location>
</feature>
<feature type="transmembrane region" description="Helical" evidence="6">
    <location>
        <begin position="50"/>
        <end position="71"/>
    </location>
</feature>
<dbReference type="RefSeq" id="WP_077028199.1">
    <property type="nucleotide sequence ID" value="NZ_CP017641.1"/>
</dbReference>
<dbReference type="PANTHER" id="PTHR42709:SF6">
    <property type="entry name" value="UNDECAPRENYL PHOSPHATE TRANSPORTER A"/>
    <property type="match status" value="1"/>
</dbReference>
<evidence type="ECO:0000313" key="9">
    <source>
        <dbReference type="Proteomes" id="UP000187735"/>
    </source>
</evidence>
<evidence type="ECO:0000256" key="1">
    <source>
        <dbReference type="ARBA" id="ARBA00004651"/>
    </source>
</evidence>
<dbReference type="AlphaFoldDB" id="A0A1P8WDZ1"/>
<dbReference type="STRING" id="1891926.Fuma_01874"/>
<dbReference type="PANTHER" id="PTHR42709">
    <property type="entry name" value="ALKALINE PHOSPHATASE LIKE PROTEIN"/>
    <property type="match status" value="1"/>
</dbReference>
<dbReference type="Proteomes" id="UP000187735">
    <property type="component" value="Chromosome"/>
</dbReference>
<feature type="transmembrane region" description="Helical" evidence="6">
    <location>
        <begin position="142"/>
        <end position="163"/>
    </location>
</feature>
<gene>
    <name evidence="8" type="ORF">Fuma_01874</name>
</gene>